<accession>A0A9E2P0F0</accession>
<comment type="caution">
    <text evidence="3">The sequence shown here is derived from an EMBL/GenBank/DDBJ whole genome shotgun (WGS) entry which is preliminary data.</text>
</comment>
<dbReference type="AlphaFoldDB" id="A0A9E2P0F0"/>
<feature type="chain" id="PRO_5038855865" evidence="1">
    <location>
        <begin position="32"/>
        <end position="523"/>
    </location>
</feature>
<keyword evidence="1" id="KW-0732">Signal</keyword>
<evidence type="ECO:0000313" key="4">
    <source>
        <dbReference type="Proteomes" id="UP000823914"/>
    </source>
</evidence>
<feature type="signal peptide" evidence="1">
    <location>
        <begin position="1"/>
        <end position="31"/>
    </location>
</feature>
<evidence type="ECO:0000313" key="3">
    <source>
        <dbReference type="EMBL" id="MBU3851074.1"/>
    </source>
</evidence>
<sequence length="523" mass="58401">MMCVYNYFKKGKKLFALFILCSLLFSLVAEEASPLVPQESSIGITDGSLISSDTSKSQEYPVDSSKEAESVLSEGVTLQPPDFQNQPTLPQIRKPTPLNHVLAFGEALTSNVALALINRYIRKAPYAYISWDSIYKNLTNPWVWDQDEFAVNHFGHPYQGSYYYIAGAANNLPFWESALVTITGSATWELFAETETPSYNDIIATTMGGIALGEILHRLHFATKSMPILSFLLSPMDSINTLITGKPANTPNGSIYAMDTTMLFGFMADSLTIAGNTYSGEKIFRPFYLGAGIHLIYGDPYALVTTTPFTHFTLNLKGSIAKDYYDVSLFTDGVLLSFAPWERKNIKTTMGLTLHYDAIISSDLNYSANSLAFTTKQNINLPHNWNIQWNTHLNWILLSASDFYFLFSGVVPNPTPDVENRLYDLGTGLGTKLYFSVSQPLFGTFSFFYLFNALWTVKPSLPKGGSAGNSLIGMGNVSYEHKIFGNTSLGIEYSSYLKNAHYETADNTFEFNQFLNFFVRTRY</sequence>
<name>A0A9E2P0F0_9SPIR</name>
<reference evidence="3" key="2">
    <citation type="submission" date="2021-04" db="EMBL/GenBank/DDBJ databases">
        <authorList>
            <person name="Gilroy R."/>
        </authorList>
    </citation>
    <scope>NUCLEOTIDE SEQUENCE</scope>
    <source>
        <strain evidence="3">Gambia15-2214</strain>
    </source>
</reference>
<evidence type="ECO:0000256" key="1">
    <source>
        <dbReference type="SAM" id="SignalP"/>
    </source>
</evidence>
<protein>
    <submittedName>
        <fullName evidence="3">DUF3943 domain-containing protein</fullName>
    </submittedName>
</protein>
<proteinExistence type="predicted"/>
<dbReference type="Pfam" id="PF13084">
    <property type="entry name" value="DUF3943"/>
    <property type="match status" value="1"/>
</dbReference>
<gene>
    <name evidence="3" type="ORF">IAA16_10940</name>
</gene>
<organism evidence="3 4">
    <name type="scientific">Candidatus Treponema excrementipullorum</name>
    <dbReference type="NCBI Taxonomy" id="2838768"/>
    <lineage>
        <taxon>Bacteria</taxon>
        <taxon>Pseudomonadati</taxon>
        <taxon>Spirochaetota</taxon>
        <taxon>Spirochaetia</taxon>
        <taxon>Spirochaetales</taxon>
        <taxon>Treponemataceae</taxon>
        <taxon>Treponema</taxon>
    </lineage>
</organism>
<evidence type="ECO:0000259" key="2">
    <source>
        <dbReference type="Pfam" id="PF13084"/>
    </source>
</evidence>
<dbReference type="InterPro" id="IPR025079">
    <property type="entry name" value="DUF3943"/>
</dbReference>
<reference evidence="3" key="1">
    <citation type="journal article" date="2021" name="PeerJ">
        <title>Extensive microbial diversity within the chicken gut microbiome revealed by metagenomics and culture.</title>
        <authorList>
            <person name="Gilroy R."/>
            <person name="Ravi A."/>
            <person name="Getino M."/>
            <person name="Pursley I."/>
            <person name="Horton D.L."/>
            <person name="Alikhan N.F."/>
            <person name="Baker D."/>
            <person name="Gharbi K."/>
            <person name="Hall N."/>
            <person name="Watson M."/>
            <person name="Adriaenssens E.M."/>
            <person name="Foster-Nyarko E."/>
            <person name="Jarju S."/>
            <person name="Secka A."/>
            <person name="Antonio M."/>
            <person name="Oren A."/>
            <person name="Chaudhuri R.R."/>
            <person name="La Ragione R."/>
            <person name="Hildebrand F."/>
            <person name="Pallen M.J."/>
        </authorList>
    </citation>
    <scope>NUCLEOTIDE SEQUENCE</scope>
    <source>
        <strain evidence="3">Gambia15-2214</strain>
    </source>
</reference>
<dbReference type="Proteomes" id="UP000823914">
    <property type="component" value="Unassembled WGS sequence"/>
</dbReference>
<feature type="domain" description="DUF3943" evidence="2">
    <location>
        <begin position="142"/>
        <end position="220"/>
    </location>
</feature>
<dbReference type="EMBL" id="JAHLFV010000248">
    <property type="protein sequence ID" value="MBU3851074.1"/>
    <property type="molecule type" value="Genomic_DNA"/>
</dbReference>